<accession>A0A0C3PLG3</accession>
<dbReference type="InterPro" id="IPR009057">
    <property type="entry name" value="Homeodomain-like_sf"/>
</dbReference>
<dbReference type="AlphaFoldDB" id="A0A0C3PLG3"/>
<proteinExistence type="predicted"/>
<protein>
    <submittedName>
        <fullName evidence="1">Uncharacterized protein</fullName>
    </submittedName>
</protein>
<sequence>MGNHCISKDIKEIALKLWDQGWEAEDICDTLGISHASLYRWQVIFAEHGSVNCPLSPLKGCQGLRILTCTLIQACQGLFSQELDLFLDEVKTWLALEHDIIISMLMLARNLTEIELT</sequence>
<feature type="non-terminal residue" evidence="1">
    <location>
        <position position="117"/>
    </location>
</feature>
<keyword evidence="2" id="KW-1185">Reference proteome</keyword>
<dbReference type="STRING" id="870435.A0A0C3PLG3"/>
<dbReference type="Pfam" id="PF13384">
    <property type="entry name" value="HTH_23"/>
    <property type="match status" value="1"/>
</dbReference>
<dbReference type="SUPFAM" id="SSF46689">
    <property type="entry name" value="Homeodomain-like"/>
    <property type="match status" value="1"/>
</dbReference>
<evidence type="ECO:0000313" key="1">
    <source>
        <dbReference type="EMBL" id="KIO09139.1"/>
    </source>
</evidence>
<dbReference type="EMBL" id="KN831955">
    <property type="protein sequence ID" value="KIO09139.1"/>
    <property type="molecule type" value="Genomic_DNA"/>
</dbReference>
<evidence type="ECO:0000313" key="2">
    <source>
        <dbReference type="Proteomes" id="UP000054217"/>
    </source>
</evidence>
<dbReference type="InParanoid" id="A0A0C3PLG3"/>
<organism evidence="1 2">
    <name type="scientific">Pisolithus tinctorius Marx 270</name>
    <dbReference type="NCBI Taxonomy" id="870435"/>
    <lineage>
        <taxon>Eukaryota</taxon>
        <taxon>Fungi</taxon>
        <taxon>Dikarya</taxon>
        <taxon>Basidiomycota</taxon>
        <taxon>Agaricomycotina</taxon>
        <taxon>Agaricomycetes</taxon>
        <taxon>Agaricomycetidae</taxon>
        <taxon>Boletales</taxon>
        <taxon>Sclerodermatineae</taxon>
        <taxon>Pisolithaceae</taxon>
        <taxon>Pisolithus</taxon>
    </lineage>
</organism>
<dbReference type="OrthoDB" id="3255572at2759"/>
<dbReference type="HOGENOM" id="CLU_056788_1_8_1"/>
<name>A0A0C3PLG3_PISTI</name>
<gene>
    <name evidence="1" type="ORF">M404DRAFT_56312</name>
</gene>
<reference evidence="1 2" key="1">
    <citation type="submission" date="2014-04" db="EMBL/GenBank/DDBJ databases">
        <authorList>
            <consortium name="DOE Joint Genome Institute"/>
            <person name="Kuo A."/>
            <person name="Kohler A."/>
            <person name="Costa M.D."/>
            <person name="Nagy L.G."/>
            <person name="Floudas D."/>
            <person name="Copeland A."/>
            <person name="Barry K.W."/>
            <person name="Cichocki N."/>
            <person name="Veneault-Fourrey C."/>
            <person name="LaButti K."/>
            <person name="Lindquist E.A."/>
            <person name="Lipzen A."/>
            <person name="Lundell T."/>
            <person name="Morin E."/>
            <person name="Murat C."/>
            <person name="Sun H."/>
            <person name="Tunlid A."/>
            <person name="Henrissat B."/>
            <person name="Grigoriev I.V."/>
            <person name="Hibbett D.S."/>
            <person name="Martin F."/>
            <person name="Nordberg H.P."/>
            <person name="Cantor M.N."/>
            <person name="Hua S.X."/>
        </authorList>
    </citation>
    <scope>NUCLEOTIDE SEQUENCE [LARGE SCALE GENOMIC DNA]</scope>
    <source>
        <strain evidence="1 2">Marx 270</strain>
    </source>
</reference>
<reference evidence="2" key="2">
    <citation type="submission" date="2015-01" db="EMBL/GenBank/DDBJ databases">
        <title>Evolutionary Origins and Diversification of the Mycorrhizal Mutualists.</title>
        <authorList>
            <consortium name="DOE Joint Genome Institute"/>
            <consortium name="Mycorrhizal Genomics Consortium"/>
            <person name="Kohler A."/>
            <person name="Kuo A."/>
            <person name="Nagy L.G."/>
            <person name="Floudas D."/>
            <person name="Copeland A."/>
            <person name="Barry K.W."/>
            <person name="Cichocki N."/>
            <person name="Veneault-Fourrey C."/>
            <person name="LaButti K."/>
            <person name="Lindquist E.A."/>
            <person name="Lipzen A."/>
            <person name="Lundell T."/>
            <person name="Morin E."/>
            <person name="Murat C."/>
            <person name="Riley R."/>
            <person name="Ohm R."/>
            <person name="Sun H."/>
            <person name="Tunlid A."/>
            <person name="Henrissat B."/>
            <person name="Grigoriev I.V."/>
            <person name="Hibbett D.S."/>
            <person name="Martin F."/>
        </authorList>
    </citation>
    <scope>NUCLEOTIDE SEQUENCE [LARGE SCALE GENOMIC DNA]</scope>
    <source>
        <strain evidence="2">Marx 270</strain>
    </source>
</reference>
<dbReference type="Proteomes" id="UP000054217">
    <property type="component" value="Unassembled WGS sequence"/>
</dbReference>